<evidence type="ECO:0000313" key="2">
    <source>
        <dbReference type="EMBL" id="CDR45225.1"/>
    </source>
</evidence>
<dbReference type="VEuPathDB" id="FungiDB:BON22_1464"/>
<keyword evidence="1" id="KW-0732">Signal</keyword>
<dbReference type="EMBL" id="LK052902">
    <property type="protein sequence ID" value="CDR45225.1"/>
    <property type="molecule type" value="Genomic_DNA"/>
</dbReference>
<reference evidence="2" key="1">
    <citation type="journal article" date="2014" name="Genome Announc.">
        <title>Genome sequence of the yeast Cyberlindnera fabianii (Hansenula fabianii).</title>
        <authorList>
            <person name="Freel K.C."/>
            <person name="Sarilar V."/>
            <person name="Neuveglise C."/>
            <person name="Devillers H."/>
            <person name="Friedrich A."/>
            <person name="Schacherer J."/>
        </authorList>
    </citation>
    <scope>NUCLEOTIDE SEQUENCE</scope>
    <source>
        <strain evidence="2">YJS4271</strain>
    </source>
</reference>
<feature type="chain" id="PRO_5012249346" evidence="1">
    <location>
        <begin position="16"/>
        <end position="377"/>
    </location>
</feature>
<dbReference type="Pfam" id="PF17316">
    <property type="entry name" value="Perilipin_2"/>
    <property type="match status" value="1"/>
</dbReference>
<proteinExistence type="predicted"/>
<feature type="signal peptide" evidence="1">
    <location>
        <begin position="1"/>
        <end position="15"/>
    </location>
</feature>
<organism evidence="2">
    <name type="scientific">Cyberlindnera fabianii</name>
    <name type="common">Yeast</name>
    <name type="synonym">Hansenula fabianii</name>
    <dbReference type="NCBI Taxonomy" id="36022"/>
    <lineage>
        <taxon>Eukaryota</taxon>
        <taxon>Fungi</taxon>
        <taxon>Dikarya</taxon>
        <taxon>Ascomycota</taxon>
        <taxon>Saccharomycotina</taxon>
        <taxon>Saccharomycetes</taxon>
        <taxon>Phaffomycetales</taxon>
        <taxon>Phaffomycetaceae</taxon>
        <taxon>Cyberlindnera</taxon>
    </lineage>
</organism>
<dbReference type="OrthoDB" id="376826at2759"/>
<protein>
    <submittedName>
        <fullName evidence="2">CYFA0S17e00408g1_1</fullName>
    </submittedName>
</protein>
<accession>A0A061B5X3</accession>
<dbReference type="AlphaFoldDB" id="A0A061B5X3"/>
<sequence>MRLLLLLLMHHHSVPFITLPAARIYKKQRLSLLPHSVTPPLPRPSRTPYLSQHCNPPLTMVADKILSTADSPLSRFRKLSPTLNHAFADYPLFYEAVNKFLSVAIVHYFAAFFARVVLAFKTELLDHLTPFVYDYYVAADEWVLSHVVLKAEAYIPQLKTLHYADFKPAALKKTASNYIALAKSYAESSKENVTSYVKTTADPIVANTVSSVNPVLAPVNKTLETVLQTYLPADTTTAAVSDAVPTPSTDSNEVSKLISLTRDATGRTINVVHNTATKAIKIPSDLSGHFSTVYGNELKTHKSVPSALIHTSTELVSEVKTKVGLNKKVAEVADAVTTKVNGLAESAAEATVKASGAVRETVDSVDNQVSGQISVGA</sequence>
<gene>
    <name evidence="2" type="ORF">CYFA0S_17e00408g</name>
</gene>
<evidence type="ECO:0000256" key="1">
    <source>
        <dbReference type="SAM" id="SignalP"/>
    </source>
</evidence>
<name>A0A061B5X3_CYBFA</name>